<name>A0A1Y4MIF8_9FIRM</name>
<evidence type="ECO:0000313" key="3">
    <source>
        <dbReference type="Proteomes" id="UP000196386"/>
    </source>
</evidence>
<accession>A0A1Y4MIF8</accession>
<sequence>MSRMKGEAAMSERSMDGFFYADFAGSLWGDSGGDNSAVRARYARFARSAVRCLPKRQRTVVELYFLEGQSRSAIARQLGIHPSTVSRRLAAARRAMQDMAAVCMDAGLFLA</sequence>
<gene>
    <name evidence="2" type="ORF">B5F11_16355</name>
</gene>
<evidence type="ECO:0000259" key="1">
    <source>
        <dbReference type="Pfam" id="PF08281"/>
    </source>
</evidence>
<protein>
    <recommendedName>
        <fullName evidence="1">RNA polymerase sigma factor 70 region 4 type 2 domain-containing protein</fullName>
    </recommendedName>
</protein>
<reference evidence="3" key="1">
    <citation type="submission" date="2017-04" db="EMBL/GenBank/DDBJ databases">
        <title>Function of individual gut microbiota members based on whole genome sequencing of pure cultures obtained from chicken caecum.</title>
        <authorList>
            <person name="Medvecky M."/>
            <person name="Cejkova D."/>
            <person name="Polansky O."/>
            <person name="Karasova D."/>
            <person name="Kubasova T."/>
            <person name="Cizek A."/>
            <person name="Rychlik I."/>
        </authorList>
    </citation>
    <scope>NUCLEOTIDE SEQUENCE [LARGE SCALE GENOMIC DNA]</scope>
    <source>
        <strain evidence="3">An175</strain>
    </source>
</reference>
<dbReference type="Pfam" id="PF08281">
    <property type="entry name" value="Sigma70_r4_2"/>
    <property type="match status" value="1"/>
</dbReference>
<organism evidence="2 3">
    <name type="scientific">Anaerotruncus colihominis</name>
    <dbReference type="NCBI Taxonomy" id="169435"/>
    <lineage>
        <taxon>Bacteria</taxon>
        <taxon>Bacillati</taxon>
        <taxon>Bacillota</taxon>
        <taxon>Clostridia</taxon>
        <taxon>Eubacteriales</taxon>
        <taxon>Oscillospiraceae</taxon>
        <taxon>Anaerotruncus</taxon>
    </lineage>
</organism>
<dbReference type="Proteomes" id="UP000196386">
    <property type="component" value="Unassembled WGS sequence"/>
</dbReference>
<dbReference type="GO" id="GO:0003677">
    <property type="term" value="F:DNA binding"/>
    <property type="evidence" value="ECO:0007669"/>
    <property type="project" value="InterPro"/>
</dbReference>
<dbReference type="InterPro" id="IPR036388">
    <property type="entry name" value="WH-like_DNA-bd_sf"/>
</dbReference>
<dbReference type="SUPFAM" id="SSF88659">
    <property type="entry name" value="Sigma3 and sigma4 domains of RNA polymerase sigma factors"/>
    <property type="match status" value="1"/>
</dbReference>
<dbReference type="InterPro" id="IPR013324">
    <property type="entry name" value="RNA_pol_sigma_r3/r4-like"/>
</dbReference>
<dbReference type="InterPro" id="IPR014284">
    <property type="entry name" value="RNA_pol_sigma-70_dom"/>
</dbReference>
<dbReference type="AlphaFoldDB" id="A0A1Y4MIF8"/>
<dbReference type="GO" id="GO:0016987">
    <property type="term" value="F:sigma factor activity"/>
    <property type="evidence" value="ECO:0007669"/>
    <property type="project" value="InterPro"/>
</dbReference>
<proteinExistence type="predicted"/>
<dbReference type="CDD" id="cd06171">
    <property type="entry name" value="Sigma70_r4"/>
    <property type="match status" value="1"/>
</dbReference>
<feature type="domain" description="RNA polymerase sigma factor 70 region 4 type 2" evidence="1">
    <location>
        <begin position="48"/>
        <end position="96"/>
    </location>
</feature>
<dbReference type="EMBL" id="NFKP01000025">
    <property type="protein sequence ID" value="OUP67889.1"/>
    <property type="molecule type" value="Genomic_DNA"/>
</dbReference>
<dbReference type="Gene3D" id="1.10.10.10">
    <property type="entry name" value="Winged helix-like DNA-binding domain superfamily/Winged helix DNA-binding domain"/>
    <property type="match status" value="1"/>
</dbReference>
<dbReference type="NCBIfam" id="TIGR02937">
    <property type="entry name" value="sigma70-ECF"/>
    <property type="match status" value="1"/>
</dbReference>
<dbReference type="GO" id="GO:0006352">
    <property type="term" value="P:DNA-templated transcription initiation"/>
    <property type="evidence" value="ECO:0007669"/>
    <property type="project" value="InterPro"/>
</dbReference>
<evidence type="ECO:0000313" key="2">
    <source>
        <dbReference type="EMBL" id="OUP67889.1"/>
    </source>
</evidence>
<comment type="caution">
    <text evidence="2">The sequence shown here is derived from an EMBL/GenBank/DDBJ whole genome shotgun (WGS) entry which is preliminary data.</text>
</comment>
<dbReference type="InterPro" id="IPR013249">
    <property type="entry name" value="RNA_pol_sigma70_r4_t2"/>
</dbReference>